<dbReference type="KEGG" id="bmei:Spa11_02450"/>
<dbReference type="Proteomes" id="UP000316426">
    <property type="component" value="Chromosome"/>
</dbReference>
<keyword evidence="3" id="KW-1185">Reference proteome</keyword>
<keyword evidence="1" id="KW-0472">Membrane</keyword>
<accession>A0A518K2U8</accession>
<feature type="transmembrane region" description="Helical" evidence="1">
    <location>
        <begin position="47"/>
        <end position="68"/>
    </location>
</feature>
<proteinExistence type="predicted"/>
<evidence type="ECO:0000313" key="2">
    <source>
        <dbReference type="EMBL" id="QDV72075.1"/>
    </source>
</evidence>
<feature type="transmembrane region" description="Helical" evidence="1">
    <location>
        <begin position="80"/>
        <end position="104"/>
    </location>
</feature>
<gene>
    <name evidence="2" type="ORF">Spa11_02450</name>
</gene>
<evidence type="ECO:0000313" key="3">
    <source>
        <dbReference type="Proteomes" id="UP000316426"/>
    </source>
</evidence>
<protein>
    <recommendedName>
        <fullName evidence="4">DUF4190 domain-containing protein</fullName>
    </recommendedName>
</protein>
<feature type="transmembrane region" description="Helical" evidence="1">
    <location>
        <begin position="20"/>
        <end position="40"/>
    </location>
</feature>
<reference evidence="2 3" key="1">
    <citation type="submission" date="2019-02" db="EMBL/GenBank/DDBJ databases">
        <title>Deep-cultivation of Planctomycetes and their phenomic and genomic characterization uncovers novel biology.</title>
        <authorList>
            <person name="Wiegand S."/>
            <person name="Jogler M."/>
            <person name="Boedeker C."/>
            <person name="Pinto D."/>
            <person name="Vollmers J."/>
            <person name="Rivas-Marin E."/>
            <person name="Kohn T."/>
            <person name="Peeters S.H."/>
            <person name="Heuer A."/>
            <person name="Rast P."/>
            <person name="Oberbeckmann S."/>
            <person name="Bunk B."/>
            <person name="Jeske O."/>
            <person name="Meyerdierks A."/>
            <person name="Storesund J.E."/>
            <person name="Kallscheuer N."/>
            <person name="Luecker S."/>
            <person name="Lage O.M."/>
            <person name="Pohl T."/>
            <person name="Merkel B.J."/>
            <person name="Hornburger P."/>
            <person name="Mueller R.-W."/>
            <person name="Bruemmer F."/>
            <person name="Labrenz M."/>
            <person name="Spormann A.M."/>
            <person name="Op den Camp H."/>
            <person name="Overmann J."/>
            <person name="Amann R."/>
            <person name="Jetten M.S.M."/>
            <person name="Mascher T."/>
            <person name="Medema M.H."/>
            <person name="Devos D.P."/>
            <person name="Kaster A.-K."/>
            <person name="Ovreas L."/>
            <person name="Rohde M."/>
            <person name="Galperin M.Y."/>
            <person name="Jogler C."/>
        </authorList>
    </citation>
    <scope>NUCLEOTIDE SEQUENCE [LARGE SCALE GENOMIC DNA]</scope>
    <source>
        <strain evidence="2 3">Spa11</strain>
    </source>
</reference>
<name>A0A518K2U8_9BACT</name>
<organism evidence="2 3">
    <name type="scientific">Botrimarina mediterranea</name>
    <dbReference type="NCBI Taxonomy" id="2528022"/>
    <lineage>
        <taxon>Bacteria</taxon>
        <taxon>Pseudomonadati</taxon>
        <taxon>Planctomycetota</taxon>
        <taxon>Planctomycetia</taxon>
        <taxon>Pirellulales</taxon>
        <taxon>Lacipirellulaceae</taxon>
        <taxon>Botrimarina</taxon>
    </lineage>
</organism>
<dbReference type="AlphaFoldDB" id="A0A518K2U8"/>
<keyword evidence="1" id="KW-1133">Transmembrane helix</keyword>
<keyword evidence="1" id="KW-0812">Transmembrane</keyword>
<dbReference type="Gene3D" id="2.40.50.870">
    <property type="entry name" value="Protein of unknown function (DUF3299)"/>
    <property type="match status" value="1"/>
</dbReference>
<sequence length="236" mass="25618">MTQFEAPAEADEPLEYRSVHTFAVLGLLLGLLSVVVVFMARISFESTMVLAPIPIAGIIVSLIALRGIRATPDLYTGKPLAQAGAALSALFLVTGVGYAGYVYATEVPDGYTRTSFLEMKPSEADTVNGDIIPPEVAEFIKSGEPVFIKGYIRPDSIKFKQNLNNFLLVRDNQQCCFGDLSKVMYFDQVQVKLGTGLTTDYHSGLFRLGGKLKVAPGDPRVGTPLTYELVADYVKP</sequence>
<evidence type="ECO:0000256" key="1">
    <source>
        <dbReference type="SAM" id="Phobius"/>
    </source>
</evidence>
<dbReference type="EMBL" id="CP036349">
    <property type="protein sequence ID" value="QDV72075.1"/>
    <property type="molecule type" value="Genomic_DNA"/>
</dbReference>
<evidence type="ECO:0008006" key="4">
    <source>
        <dbReference type="Google" id="ProtNLM"/>
    </source>
</evidence>